<evidence type="ECO:0000313" key="2">
    <source>
        <dbReference type="EMBL" id="MBB2196589.1"/>
    </source>
</evidence>
<feature type="region of interest" description="Disordered" evidence="1">
    <location>
        <begin position="1"/>
        <end position="46"/>
    </location>
</feature>
<evidence type="ECO:0000313" key="3">
    <source>
        <dbReference type="Proteomes" id="UP000530320"/>
    </source>
</evidence>
<evidence type="ECO:0000256" key="1">
    <source>
        <dbReference type="SAM" id="MobiDB-lite"/>
    </source>
</evidence>
<name>A0A7W4JXM4_9PROT</name>
<dbReference type="EMBL" id="JABEQP010000002">
    <property type="protein sequence ID" value="MBB2196589.1"/>
    <property type="molecule type" value="Genomic_DNA"/>
</dbReference>
<protein>
    <submittedName>
        <fullName evidence="2">Uncharacterized protein</fullName>
    </submittedName>
</protein>
<dbReference type="Proteomes" id="UP000530320">
    <property type="component" value="Unassembled WGS sequence"/>
</dbReference>
<proteinExistence type="predicted"/>
<dbReference type="AlphaFoldDB" id="A0A7W4JXM4"/>
<reference evidence="2 3" key="1">
    <citation type="submission" date="2020-04" db="EMBL/GenBank/DDBJ databases">
        <title>Description of novel Gluconacetobacter.</title>
        <authorList>
            <person name="Sombolestani A."/>
        </authorList>
    </citation>
    <scope>NUCLEOTIDE SEQUENCE [LARGE SCALE GENOMIC DNA]</scope>
    <source>
        <strain evidence="2 3">LMG 22058</strain>
    </source>
</reference>
<feature type="compositionally biased region" description="Polar residues" evidence="1">
    <location>
        <begin position="1"/>
        <end position="13"/>
    </location>
</feature>
<gene>
    <name evidence="2" type="ORF">HLH44_03765</name>
</gene>
<accession>A0A7W4JXM4</accession>
<organism evidence="2 3">
    <name type="scientific">Gluconacetobacter dulcium</name>
    <dbReference type="NCBI Taxonomy" id="2729096"/>
    <lineage>
        <taxon>Bacteria</taxon>
        <taxon>Pseudomonadati</taxon>
        <taxon>Pseudomonadota</taxon>
        <taxon>Alphaproteobacteria</taxon>
        <taxon>Acetobacterales</taxon>
        <taxon>Acetobacteraceae</taxon>
        <taxon>Gluconacetobacter</taxon>
    </lineage>
</organism>
<sequence length="114" mass="12181">MSTRPTKRTQVSATRKVANARRVRPAQLAAATPEDSSPEEAADGPHFAADESICLGLTYRDRITGFTGIATGHATYLTSSPSVLLSPRVGDSGGGLDPRWFDEASLVRIPDNLR</sequence>
<dbReference type="RefSeq" id="WP_183008173.1">
    <property type="nucleotide sequence ID" value="NZ_JABEQP010000002.1"/>
</dbReference>
<comment type="caution">
    <text evidence="2">The sequence shown here is derived from an EMBL/GenBank/DDBJ whole genome shotgun (WGS) entry which is preliminary data.</text>
</comment>